<keyword evidence="2" id="KW-1185">Reference proteome</keyword>
<dbReference type="EMBL" id="KN818177">
    <property type="protein sequence ID" value="KJA12535.1"/>
    <property type="molecule type" value="Genomic_DNA"/>
</dbReference>
<evidence type="ECO:0000313" key="2">
    <source>
        <dbReference type="Proteomes" id="UP000054270"/>
    </source>
</evidence>
<evidence type="ECO:0000313" key="1">
    <source>
        <dbReference type="EMBL" id="KJA12535.1"/>
    </source>
</evidence>
<accession>A0A0D2NVD9</accession>
<name>A0A0D2NVD9_HYPSF</name>
<protein>
    <submittedName>
        <fullName evidence="1">Uncharacterized protein</fullName>
    </submittedName>
</protein>
<gene>
    <name evidence="1" type="ORF">HYPSUDRAFT_210421</name>
</gene>
<proteinExistence type="predicted"/>
<reference evidence="2" key="1">
    <citation type="submission" date="2014-04" db="EMBL/GenBank/DDBJ databases">
        <title>Evolutionary Origins and Diversification of the Mycorrhizal Mutualists.</title>
        <authorList>
            <consortium name="DOE Joint Genome Institute"/>
            <consortium name="Mycorrhizal Genomics Consortium"/>
            <person name="Kohler A."/>
            <person name="Kuo A."/>
            <person name="Nagy L.G."/>
            <person name="Floudas D."/>
            <person name="Copeland A."/>
            <person name="Barry K.W."/>
            <person name="Cichocki N."/>
            <person name="Veneault-Fourrey C."/>
            <person name="LaButti K."/>
            <person name="Lindquist E.A."/>
            <person name="Lipzen A."/>
            <person name="Lundell T."/>
            <person name="Morin E."/>
            <person name="Murat C."/>
            <person name="Riley R."/>
            <person name="Ohm R."/>
            <person name="Sun H."/>
            <person name="Tunlid A."/>
            <person name="Henrissat B."/>
            <person name="Grigoriev I.V."/>
            <person name="Hibbett D.S."/>
            <person name="Martin F."/>
        </authorList>
    </citation>
    <scope>NUCLEOTIDE SEQUENCE [LARGE SCALE GENOMIC DNA]</scope>
    <source>
        <strain evidence="2">FD-334 SS-4</strain>
    </source>
</reference>
<dbReference type="AlphaFoldDB" id="A0A0D2NVD9"/>
<organism evidence="1 2">
    <name type="scientific">Hypholoma sublateritium (strain FD-334 SS-4)</name>
    <dbReference type="NCBI Taxonomy" id="945553"/>
    <lineage>
        <taxon>Eukaryota</taxon>
        <taxon>Fungi</taxon>
        <taxon>Dikarya</taxon>
        <taxon>Basidiomycota</taxon>
        <taxon>Agaricomycotina</taxon>
        <taxon>Agaricomycetes</taxon>
        <taxon>Agaricomycetidae</taxon>
        <taxon>Agaricales</taxon>
        <taxon>Agaricineae</taxon>
        <taxon>Strophariaceae</taxon>
        <taxon>Hypholoma</taxon>
    </lineage>
</organism>
<dbReference type="Proteomes" id="UP000054270">
    <property type="component" value="Unassembled WGS sequence"/>
</dbReference>
<sequence>MGRFNQNSTPLAGLPQDRIEDLLEQLDVNDVQQFLMNKYTQAGQNGEDFYEV</sequence>